<evidence type="ECO:0000313" key="3">
    <source>
        <dbReference type="Proteomes" id="UP000653454"/>
    </source>
</evidence>
<comment type="caution">
    <text evidence="2">The sequence shown here is derived from an EMBL/GenBank/DDBJ whole genome shotgun (WGS) entry which is preliminary data.</text>
</comment>
<protein>
    <submittedName>
        <fullName evidence="2">(diamondback moth) hypothetical protein</fullName>
    </submittedName>
</protein>
<dbReference type="Proteomes" id="UP000653454">
    <property type="component" value="Unassembled WGS sequence"/>
</dbReference>
<sequence>MGSCCSSLEEPSPPYNAAATPKRDYCTPEQPPAYAPRAITVRRDYPTVCWITYKYKTITNYTYFYFIRLCLRLPVRDRS</sequence>
<keyword evidence="3" id="KW-1185">Reference proteome</keyword>
<feature type="region of interest" description="Disordered" evidence="1">
    <location>
        <begin position="1"/>
        <end position="23"/>
    </location>
</feature>
<gene>
    <name evidence="2" type="ORF">PLXY2_LOCUS16858</name>
</gene>
<reference evidence="2" key="1">
    <citation type="submission" date="2020-11" db="EMBL/GenBank/DDBJ databases">
        <authorList>
            <person name="Whiteford S."/>
        </authorList>
    </citation>
    <scope>NUCLEOTIDE SEQUENCE</scope>
</reference>
<dbReference type="AlphaFoldDB" id="A0A8S4GFN7"/>
<name>A0A8S4GFN7_PLUXY</name>
<evidence type="ECO:0000256" key="1">
    <source>
        <dbReference type="SAM" id="MobiDB-lite"/>
    </source>
</evidence>
<dbReference type="EMBL" id="CAJHNJ030000693">
    <property type="protein sequence ID" value="CAG9138584.1"/>
    <property type="molecule type" value="Genomic_DNA"/>
</dbReference>
<accession>A0A8S4GFN7</accession>
<organism evidence="2 3">
    <name type="scientific">Plutella xylostella</name>
    <name type="common">Diamondback moth</name>
    <name type="synonym">Plutella maculipennis</name>
    <dbReference type="NCBI Taxonomy" id="51655"/>
    <lineage>
        <taxon>Eukaryota</taxon>
        <taxon>Metazoa</taxon>
        <taxon>Ecdysozoa</taxon>
        <taxon>Arthropoda</taxon>
        <taxon>Hexapoda</taxon>
        <taxon>Insecta</taxon>
        <taxon>Pterygota</taxon>
        <taxon>Neoptera</taxon>
        <taxon>Endopterygota</taxon>
        <taxon>Lepidoptera</taxon>
        <taxon>Glossata</taxon>
        <taxon>Ditrysia</taxon>
        <taxon>Yponomeutoidea</taxon>
        <taxon>Plutellidae</taxon>
        <taxon>Plutella</taxon>
    </lineage>
</organism>
<feature type="compositionally biased region" description="Low complexity" evidence="1">
    <location>
        <begin position="1"/>
        <end position="10"/>
    </location>
</feature>
<evidence type="ECO:0000313" key="2">
    <source>
        <dbReference type="EMBL" id="CAG9138584.1"/>
    </source>
</evidence>
<proteinExistence type="predicted"/>